<dbReference type="RefSeq" id="WP_238279714.1">
    <property type="nucleotide sequence ID" value="NZ_BPQL01000065.1"/>
</dbReference>
<comment type="caution">
    <text evidence="2">The sequence shown here is derived from an EMBL/GenBank/DDBJ whole genome shotgun (WGS) entry which is preliminary data.</text>
</comment>
<keyword evidence="1" id="KW-0812">Transmembrane</keyword>
<dbReference type="Proteomes" id="UP001549145">
    <property type="component" value="Unassembled WGS sequence"/>
</dbReference>
<dbReference type="EMBL" id="JBEPMM010000010">
    <property type="protein sequence ID" value="MET3693889.1"/>
    <property type="molecule type" value="Genomic_DNA"/>
</dbReference>
<organism evidence="2 3">
    <name type="scientific">Methylobacterium goesingense</name>
    <dbReference type="NCBI Taxonomy" id="243690"/>
    <lineage>
        <taxon>Bacteria</taxon>
        <taxon>Pseudomonadati</taxon>
        <taxon>Pseudomonadota</taxon>
        <taxon>Alphaproteobacteria</taxon>
        <taxon>Hyphomicrobiales</taxon>
        <taxon>Methylobacteriaceae</taxon>
        <taxon>Methylobacterium</taxon>
    </lineage>
</organism>
<evidence type="ECO:0000313" key="2">
    <source>
        <dbReference type="EMBL" id="MET3693889.1"/>
    </source>
</evidence>
<evidence type="ECO:0000313" key="3">
    <source>
        <dbReference type="Proteomes" id="UP001549145"/>
    </source>
</evidence>
<keyword evidence="1" id="KW-1133">Transmembrane helix</keyword>
<gene>
    <name evidence="2" type="ORF">ABID43_003443</name>
</gene>
<accession>A0ABV2L7T2</accession>
<sequence>MLVALILFLGGAAVGLYSHVMFAFGLSGVVLALSLVAWVVRGELTLAGILVLFAHLAALQAGYLLGAYLRARRPIR</sequence>
<proteinExistence type="predicted"/>
<keyword evidence="3" id="KW-1185">Reference proteome</keyword>
<name>A0ABV2L7T2_9HYPH</name>
<feature type="transmembrane region" description="Helical" evidence="1">
    <location>
        <begin position="48"/>
        <end position="69"/>
    </location>
</feature>
<protein>
    <submittedName>
        <fullName evidence="2">Uncharacterized protein</fullName>
    </submittedName>
</protein>
<keyword evidence="1" id="KW-0472">Membrane</keyword>
<evidence type="ECO:0000256" key="1">
    <source>
        <dbReference type="SAM" id="Phobius"/>
    </source>
</evidence>
<reference evidence="2 3" key="1">
    <citation type="submission" date="2024-06" db="EMBL/GenBank/DDBJ databases">
        <title>Genomic Encyclopedia of Type Strains, Phase IV (KMG-IV): sequencing the most valuable type-strain genomes for metagenomic binning, comparative biology and taxonomic classification.</title>
        <authorList>
            <person name="Goeker M."/>
        </authorList>
    </citation>
    <scope>NUCLEOTIDE SEQUENCE [LARGE SCALE GENOMIC DNA]</scope>
    <source>
        <strain evidence="2 3">DSM 21331</strain>
    </source>
</reference>